<reference evidence="7 8" key="1">
    <citation type="submission" date="2020-08" db="EMBL/GenBank/DDBJ databases">
        <title>Sequencing the genomes of 1000 actinobacteria strains.</title>
        <authorList>
            <person name="Klenk H.-P."/>
        </authorList>
    </citation>
    <scope>NUCLEOTIDE SEQUENCE [LARGE SCALE GENOMIC DNA]</scope>
    <source>
        <strain evidence="7 8">DSM 45913</strain>
    </source>
</reference>
<keyword evidence="3" id="KW-0175">Coiled coil</keyword>
<dbReference type="InterPro" id="IPR050465">
    <property type="entry name" value="UPF0194_transport"/>
</dbReference>
<feature type="compositionally biased region" description="Low complexity" evidence="4">
    <location>
        <begin position="295"/>
        <end position="312"/>
    </location>
</feature>
<evidence type="ECO:0000256" key="3">
    <source>
        <dbReference type="ARBA" id="ARBA00023054"/>
    </source>
</evidence>
<keyword evidence="8" id="KW-1185">Reference proteome</keyword>
<protein>
    <submittedName>
        <fullName evidence="7">HlyD family secretion protein</fullName>
    </submittedName>
</protein>
<sequence length="565" mass="55081">MRPTFRPRALTLGGLALSVLVAGSGLAFVLRDDAPSPVQVRLAAARRGAVTASVTAAGSTIEGSRRDLGFGGAGTVTKVYVRAGDRVRAGQVLARIDGRAAREDHVAAAADLAAAEESLESASAAPASCPPATPSSGASPGGQAAGAGQPATSRPAAASTGPAHGIAGGVVGSVAAGRLAGPVAGSPVSSPLVAPSVAPSGSPSGYPSAGTATPTPTGLDPGPTATVTATVTVTATATVTVTAGPGGAPPYGEEPHGGEPSPTGGPARTPGRDTAHPATTPQPTTEATSKPTPKPTGRPTGAPTGKPATTGRPSGGPGATETGARDTGARDTGGRDTGACRSASGGGQGATEEQAAADVERARAALERAADAVRGTRIVAPAAGTVLEVAGDVGDAAGTGAFVSLGDLTEPQVRAMVTESDVGRLALGQRARITLATRPGEERAGRIIGVAPTAAVSGRLVRYAVTLAFDEPPAGLLVGQTASVTVTTDTAPDAVHVPVQAVRSRADGASVVTVRSGGRDTARVVSTGVRSDRYVEITSGLAESDQVVMAGAATGEFPDPAWPRR</sequence>
<organism evidence="7 8">
    <name type="scientific">Nonomuraea muscovyensis</name>
    <dbReference type="NCBI Taxonomy" id="1124761"/>
    <lineage>
        <taxon>Bacteria</taxon>
        <taxon>Bacillati</taxon>
        <taxon>Actinomycetota</taxon>
        <taxon>Actinomycetes</taxon>
        <taxon>Streptosporangiales</taxon>
        <taxon>Streptosporangiaceae</taxon>
        <taxon>Nonomuraea</taxon>
    </lineage>
</organism>
<gene>
    <name evidence="7" type="ORF">FHU36_000091</name>
</gene>
<evidence type="ECO:0000313" key="7">
    <source>
        <dbReference type="EMBL" id="MBB6343582.1"/>
    </source>
</evidence>
<name>A0A7X0BVN0_9ACTN</name>
<dbReference type="PANTHER" id="PTHR32347:SF27">
    <property type="entry name" value="RND EFFLUX PUMP MEMBRANE FUSION PROTEIN BARREL-SANDWICH DOMAIN-CONTAINING PROTEIN"/>
    <property type="match status" value="1"/>
</dbReference>
<dbReference type="Pfam" id="PF25954">
    <property type="entry name" value="Beta-barrel_RND_2"/>
    <property type="match status" value="1"/>
</dbReference>
<dbReference type="InterPro" id="IPR058627">
    <property type="entry name" value="MdtA-like_C"/>
</dbReference>
<comment type="similarity">
    <text evidence="2">Belongs to the membrane fusion protein (MFP) (TC 8.A.1) family.</text>
</comment>
<accession>A0A7X0BVN0</accession>
<evidence type="ECO:0000259" key="5">
    <source>
        <dbReference type="Pfam" id="PF25954"/>
    </source>
</evidence>
<feature type="region of interest" description="Disordered" evidence="4">
    <location>
        <begin position="185"/>
        <end position="225"/>
    </location>
</feature>
<dbReference type="Proteomes" id="UP000583800">
    <property type="component" value="Unassembled WGS sequence"/>
</dbReference>
<dbReference type="Pfam" id="PF25967">
    <property type="entry name" value="RND-MFP_C"/>
    <property type="match status" value="1"/>
</dbReference>
<evidence type="ECO:0000256" key="4">
    <source>
        <dbReference type="SAM" id="MobiDB-lite"/>
    </source>
</evidence>
<dbReference type="RefSeq" id="WP_185081832.1">
    <property type="nucleotide sequence ID" value="NZ_JACHJB010000001.1"/>
</dbReference>
<dbReference type="GO" id="GO:0016020">
    <property type="term" value="C:membrane"/>
    <property type="evidence" value="ECO:0007669"/>
    <property type="project" value="InterPro"/>
</dbReference>
<feature type="domain" description="CusB-like beta-barrel" evidence="5">
    <location>
        <begin position="413"/>
        <end position="488"/>
    </location>
</feature>
<evidence type="ECO:0000256" key="2">
    <source>
        <dbReference type="ARBA" id="ARBA00009477"/>
    </source>
</evidence>
<dbReference type="InterPro" id="IPR058792">
    <property type="entry name" value="Beta-barrel_RND_2"/>
</dbReference>
<proteinExistence type="inferred from homology"/>
<feature type="region of interest" description="Disordered" evidence="4">
    <location>
        <begin position="241"/>
        <end position="359"/>
    </location>
</feature>
<dbReference type="InterPro" id="IPR006143">
    <property type="entry name" value="RND_pump_MFP"/>
</dbReference>
<dbReference type="Gene3D" id="2.40.420.20">
    <property type="match status" value="1"/>
</dbReference>
<dbReference type="GO" id="GO:0030313">
    <property type="term" value="C:cell envelope"/>
    <property type="evidence" value="ECO:0007669"/>
    <property type="project" value="UniProtKB-SubCell"/>
</dbReference>
<feature type="domain" description="Multidrug resistance protein MdtA-like C-terminal permuted SH3" evidence="6">
    <location>
        <begin position="493"/>
        <end position="552"/>
    </location>
</feature>
<feature type="compositionally biased region" description="Basic and acidic residues" evidence="4">
    <location>
        <begin position="323"/>
        <end position="334"/>
    </location>
</feature>
<dbReference type="Gene3D" id="2.40.50.100">
    <property type="match status" value="1"/>
</dbReference>
<dbReference type="PANTHER" id="PTHR32347">
    <property type="entry name" value="EFFLUX SYSTEM COMPONENT YKNX-RELATED"/>
    <property type="match status" value="1"/>
</dbReference>
<comment type="caution">
    <text evidence="7">The sequence shown here is derived from an EMBL/GenBank/DDBJ whole genome shotgun (WGS) entry which is preliminary data.</text>
</comment>
<evidence type="ECO:0000256" key="1">
    <source>
        <dbReference type="ARBA" id="ARBA00004196"/>
    </source>
</evidence>
<dbReference type="Gene3D" id="2.40.30.170">
    <property type="match status" value="1"/>
</dbReference>
<evidence type="ECO:0000259" key="6">
    <source>
        <dbReference type="Pfam" id="PF25967"/>
    </source>
</evidence>
<dbReference type="EMBL" id="JACHJB010000001">
    <property type="protein sequence ID" value="MBB6343582.1"/>
    <property type="molecule type" value="Genomic_DNA"/>
</dbReference>
<comment type="subcellular location">
    <subcellularLocation>
        <location evidence="1">Cell envelope</location>
    </subcellularLocation>
</comment>
<dbReference type="AlphaFoldDB" id="A0A7X0BVN0"/>
<evidence type="ECO:0000313" key="8">
    <source>
        <dbReference type="Proteomes" id="UP000583800"/>
    </source>
</evidence>
<dbReference type="GO" id="GO:0022857">
    <property type="term" value="F:transmembrane transporter activity"/>
    <property type="evidence" value="ECO:0007669"/>
    <property type="project" value="InterPro"/>
</dbReference>
<dbReference type="NCBIfam" id="TIGR01730">
    <property type="entry name" value="RND_mfp"/>
    <property type="match status" value="1"/>
</dbReference>
<feature type="region of interest" description="Disordered" evidence="4">
    <location>
        <begin position="123"/>
        <end position="161"/>
    </location>
</feature>
<feature type="compositionally biased region" description="Low complexity" evidence="4">
    <location>
        <begin position="276"/>
        <end position="288"/>
    </location>
</feature>